<dbReference type="PATRIC" id="fig|1227812.109.peg.3106"/>
<dbReference type="RefSeq" id="WP_017377981.1">
    <property type="nucleotide sequence ID" value="NZ_CP012508.1"/>
</dbReference>
<dbReference type="GO" id="GO:0006189">
    <property type="term" value="P:'de novo' IMP biosynthetic process"/>
    <property type="evidence" value="ECO:0007669"/>
    <property type="project" value="UniProtKB-UniRule"/>
</dbReference>
<dbReference type="HAMAP" id="MF_01930">
    <property type="entry name" value="PurN"/>
    <property type="match status" value="1"/>
</dbReference>
<dbReference type="PROSITE" id="PS00373">
    <property type="entry name" value="GART"/>
    <property type="match status" value="1"/>
</dbReference>
<feature type="binding site" evidence="6">
    <location>
        <begin position="95"/>
        <end position="98"/>
    </location>
    <ligand>
        <name>(6R)-10-formyltetrahydrofolate</name>
        <dbReference type="ChEBI" id="CHEBI:195366"/>
    </ligand>
</feature>
<dbReference type="GO" id="GO:0004644">
    <property type="term" value="F:phosphoribosylglycinamide formyltransferase activity"/>
    <property type="evidence" value="ECO:0007669"/>
    <property type="project" value="UniProtKB-UniRule"/>
</dbReference>
<dbReference type="NCBIfam" id="TIGR00639">
    <property type="entry name" value="PurN"/>
    <property type="match status" value="1"/>
</dbReference>
<feature type="binding site" evidence="6">
    <location>
        <position position="112"/>
    </location>
    <ligand>
        <name>(6R)-10-formyltetrahydrofolate</name>
        <dbReference type="ChEBI" id="CHEBI:195366"/>
    </ligand>
</feature>
<feature type="binding site" evidence="6">
    <location>
        <begin position="16"/>
        <end position="18"/>
    </location>
    <ligand>
        <name>N(1)-(5-phospho-beta-D-ribosyl)glycinamide</name>
        <dbReference type="ChEBI" id="CHEBI:143788"/>
    </ligand>
</feature>
<comment type="pathway">
    <text evidence="1 6">Purine metabolism; IMP biosynthesis via de novo pathway; N(2)-formyl-N(1)-(5-phospho-D-ribosyl)glycinamide from N(1)-(5-phospho-D-ribosyl)glycinamide (10-formyl THF route): step 1/1.</text>
</comment>
<dbReference type="Proteomes" id="UP000029558">
    <property type="component" value="Chromosome"/>
</dbReference>
<dbReference type="OrthoDB" id="9806170at2"/>
<evidence type="ECO:0000313" key="8">
    <source>
        <dbReference type="EMBL" id="AGG17604.1"/>
    </source>
</evidence>
<protein>
    <recommendedName>
        <fullName evidence="6">Phosphoribosylglycinamide formyltransferase</fullName>
        <ecNumber evidence="6">2.1.2.2</ecNumber>
    </recommendedName>
    <alternativeName>
        <fullName evidence="6">5'-phosphoribosylglycinamide transformylase</fullName>
    </alternativeName>
    <alternativeName>
        <fullName evidence="6">GAR transformylase</fullName>
        <shortName evidence="6">GART</shortName>
    </alternativeName>
</protein>
<dbReference type="PANTHER" id="PTHR43369">
    <property type="entry name" value="PHOSPHORIBOSYLGLYCINAMIDE FORMYLTRANSFERASE"/>
    <property type="match status" value="1"/>
</dbReference>
<dbReference type="Pfam" id="PF00551">
    <property type="entry name" value="Formyl_trans_N"/>
    <property type="match status" value="1"/>
</dbReference>
<name>T1R2S0_PISSA</name>
<reference evidence="9" key="3">
    <citation type="submission" date="2015-08" db="EMBL/GenBank/DDBJ databases">
        <title>Complete genome sequence of Piscirickettsia salmonis strain PM32597B1.</title>
        <authorList>
            <person name="Bohle H."/>
            <person name="Henriquez P."/>
            <person name="Navas E."/>
            <person name="Grothusen H."/>
            <person name="Bustamante F."/>
            <person name="Bustos P."/>
            <person name="Bustos P."/>
            <person name="Mancilla M."/>
        </authorList>
    </citation>
    <scope>NUCLEOTIDE SEQUENCE</scope>
    <source>
        <strain evidence="9">PM32597B1</strain>
    </source>
</reference>
<dbReference type="InterPro" id="IPR004607">
    <property type="entry name" value="GART"/>
</dbReference>
<evidence type="ECO:0000256" key="2">
    <source>
        <dbReference type="ARBA" id="ARBA00022679"/>
    </source>
</evidence>
<reference evidence="8" key="1">
    <citation type="submission" date="2012-05" db="EMBL/GenBank/DDBJ databases">
        <title>Piscirickettsia salaris sp. nov., isolated in Atlantic salmon (Salmo salar L.) farmed in seawater in southern Chile.</title>
        <authorList>
            <person name="Bohle H."/>
            <person name="Henriquez P."/>
            <person name="Grothusen H."/>
            <person name="Tapia E."/>
            <person name="Bustamante F."/>
            <person name="Rozas M."/>
            <person name="Bustos P."/>
        </authorList>
    </citation>
    <scope>NUCLEOTIDE SEQUENCE</scope>
    <source>
        <strain evidence="8">LF-89</strain>
    </source>
</reference>
<reference evidence="9 10" key="2">
    <citation type="journal article" date="2014" name="Genome Announc.">
        <title>Comparative Genome Analysis of Two Isolates of the Fish Pathogen Piscirickettsia salmonis from Different Hosts Reveals Major Differences in Virulence-Associated Secretion Systems.</title>
        <authorList>
            <person name="Bohle H."/>
            <person name="Henriquez P."/>
            <person name="Grothusen H."/>
            <person name="Navas E."/>
            <person name="Sandoval A."/>
            <person name="Bustamante F."/>
            <person name="Bustos P."/>
            <person name="Mancilla M."/>
        </authorList>
    </citation>
    <scope>NUCLEOTIDE SEQUENCE [LARGE SCALE GENOMIC DNA]</scope>
    <source>
        <strain evidence="10">B1-32597</strain>
        <strain evidence="9">PM32597B1</strain>
    </source>
</reference>
<dbReference type="InterPro" id="IPR002376">
    <property type="entry name" value="Formyl_transf_N"/>
</dbReference>
<evidence type="ECO:0000313" key="10">
    <source>
        <dbReference type="Proteomes" id="UP000029558"/>
    </source>
</evidence>
<evidence type="ECO:0000256" key="6">
    <source>
        <dbReference type="HAMAP-Rule" id="MF_01930"/>
    </source>
</evidence>
<keyword evidence="3 6" id="KW-0658">Purine biosynthesis</keyword>
<dbReference type="Gene3D" id="3.40.50.170">
    <property type="entry name" value="Formyl transferase, N-terminal domain"/>
    <property type="match status" value="1"/>
</dbReference>
<gene>
    <name evidence="6 8" type="primary">purN</name>
    <name evidence="9" type="ORF">KU39_2301</name>
</gene>
<sequence>MSNQNDRIVVLISGSGSNLQALIDTIHQNPQKVGNIVAVISNNADALGLQRAEQVGIEARVLSHQGFREREAYDIALLELIEYYQPKLVVLAGFMRILSAFFVEHFQGRLLNIHPSLLPKHKGLHTHKRVLEAGDAEHGASVHFVSVDLDGGPVIAQSCCQISPEDDELSLAQRVQDLEHVLYPQVVSWFMQDQLQWLNGSTLRLHGKELAQPLRI</sequence>
<dbReference type="GO" id="GO:0005829">
    <property type="term" value="C:cytosol"/>
    <property type="evidence" value="ECO:0007669"/>
    <property type="project" value="TreeGrafter"/>
</dbReference>
<proteinExistence type="inferred from homology"/>
<dbReference type="SUPFAM" id="SSF53328">
    <property type="entry name" value="Formyltransferase"/>
    <property type="match status" value="1"/>
</dbReference>
<dbReference type="AlphaFoldDB" id="T1R2S0"/>
<evidence type="ECO:0000256" key="1">
    <source>
        <dbReference type="ARBA" id="ARBA00005054"/>
    </source>
</evidence>
<keyword evidence="2 6" id="KW-0808">Transferase</keyword>
<feature type="active site" description="Proton donor" evidence="6">
    <location>
        <position position="114"/>
    </location>
</feature>
<evidence type="ECO:0000313" key="9">
    <source>
        <dbReference type="EMBL" id="ALB23479.1"/>
    </source>
</evidence>
<dbReference type="PANTHER" id="PTHR43369:SF2">
    <property type="entry name" value="PHOSPHORIBOSYLGLYCINAMIDE FORMYLTRANSFERASE"/>
    <property type="match status" value="1"/>
</dbReference>
<dbReference type="EMBL" id="JX070173">
    <property type="protein sequence ID" value="AGG17604.1"/>
    <property type="molecule type" value="Genomic_DNA"/>
</dbReference>
<comment type="function">
    <text evidence="6">Catalyzes the transfer of a formyl group from 10-formyltetrahydrofolate to 5-phospho-ribosyl-glycinamide (GAR), producing 5-phospho-ribosyl-N-formylglycinamide (FGAR) and tetrahydrofolate.</text>
</comment>
<dbReference type="CDD" id="cd08645">
    <property type="entry name" value="FMT_core_GART"/>
    <property type="match status" value="1"/>
</dbReference>
<comment type="catalytic activity">
    <reaction evidence="5 6">
        <text>N(1)-(5-phospho-beta-D-ribosyl)glycinamide + (6R)-10-formyltetrahydrofolate = N(2)-formyl-N(1)-(5-phospho-beta-D-ribosyl)glycinamide + (6S)-5,6,7,8-tetrahydrofolate + H(+)</text>
        <dbReference type="Rhea" id="RHEA:15053"/>
        <dbReference type="ChEBI" id="CHEBI:15378"/>
        <dbReference type="ChEBI" id="CHEBI:57453"/>
        <dbReference type="ChEBI" id="CHEBI:143788"/>
        <dbReference type="ChEBI" id="CHEBI:147286"/>
        <dbReference type="ChEBI" id="CHEBI:195366"/>
        <dbReference type="EC" id="2.1.2.2"/>
    </reaction>
</comment>
<dbReference type="InterPro" id="IPR036477">
    <property type="entry name" value="Formyl_transf_N_sf"/>
</dbReference>
<evidence type="ECO:0000256" key="5">
    <source>
        <dbReference type="ARBA" id="ARBA00047664"/>
    </source>
</evidence>
<dbReference type="EMBL" id="CP012508">
    <property type="protein sequence ID" value="ALB23479.1"/>
    <property type="molecule type" value="Genomic_DNA"/>
</dbReference>
<feature type="binding site" evidence="6">
    <location>
        <position position="70"/>
    </location>
    <ligand>
        <name>(6R)-10-formyltetrahydrofolate</name>
        <dbReference type="ChEBI" id="CHEBI:195366"/>
    </ligand>
</feature>
<evidence type="ECO:0000256" key="4">
    <source>
        <dbReference type="ARBA" id="ARBA00038440"/>
    </source>
</evidence>
<dbReference type="InterPro" id="IPR001555">
    <property type="entry name" value="GART_AS"/>
</dbReference>
<evidence type="ECO:0000256" key="3">
    <source>
        <dbReference type="ARBA" id="ARBA00022755"/>
    </source>
</evidence>
<feature type="site" description="Raises pKa of active site His" evidence="6">
    <location>
        <position position="150"/>
    </location>
</feature>
<dbReference type="STRING" id="1238.AWJ11_11535"/>
<comment type="similarity">
    <text evidence="4 6">Belongs to the GART family.</text>
</comment>
<organism evidence="8">
    <name type="scientific">Piscirickettsia salmonis</name>
    <dbReference type="NCBI Taxonomy" id="1238"/>
    <lineage>
        <taxon>Bacteria</taxon>
        <taxon>Pseudomonadati</taxon>
        <taxon>Pseudomonadota</taxon>
        <taxon>Gammaproteobacteria</taxon>
        <taxon>Thiotrichales</taxon>
        <taxon>Piscirickettsiaceae</taxon>
        <taxon>Piscirickettsia</taxon>
    </lineage>
</organism>
<evidence type="ECO:0000259" key="7">
    <source>
        <dbReference type="Pfam" id="PF00551"/>
    </source>
</evidence>
<dbReference type="EC" id="2.1.2.2" evidence="6"/>
<feature type="domain" description="Formyl transferase N-terminal" evidence="7">
    <location>
        <begin position="7"/>
        <end position="187"/>
    </location>
</feature>
<dbReference type="UniPathway" id="UPA00074">
    <property type="reaction ID" value="UER00126"/>
</dbReference>
<accession>T1R2S0</accession>